<dbReference type="CDD" id="cd18808">
    <property type="entry name" value="SF1_C_Upf1"/>
    <property type="match status" value="1"/>
</dbReference>
<dbReference type="Proteomes" id="UP001304671">
    <property type="component" value="Unassembled WGS sequence"/>
</dbReference>
<dbReference type="InterPro" id="IPR045055">
    <property type="entry name" value="DNA2/NAM7-like"/>
</dbReference>
<dbReference type="EMBL" id="JAYFUL010000046">
    <property type="protein sequence ID" value="MEA5260163.1"/>
    <property type="molecule type" value="Genomic_DNA"/>
</dbReference>
<dbReference type="InterPro" id="IPR041679">
    <property type="entry name" value="DNA2/NAM7-like_C"/>
</dbReference>
<dbReference type="Pfam" id="PF13195">
    <property type="entry name" value="DUF4011"/>
    <property type="match status" value="1"/>
</dbReference>
<dbReference type="InterPro" id="IPR047187">
    <property type="entry name" value="SF1_C_Upf1"/>
</dbReference>
<feature type="domain" description="DNA2/NAM7 helicase-like C-terminal" evidence="2">
    <location>
        <begin position="1027"/>
        <end position="1208"/>
    </location>
</feature>
<evidence type="ECO:0000259" key="2">
    <source>
        <dbReference type="Pfam" id="PF13087"/>
    </source>
</evidence>
<dbReference type="Pfam" id="PF13087">
    <property type="entry name" value="AAA_12"/>
    <property type="match status" value="1"/>
</dbReference>
<dbReference type="InterPro" id="IPR041677">
    <property type="entry name" value="DNA2/NAM7_AAA_11"/>
</dbReference>
<sequence>MKENTLYSILKSYQKRLTNLSARNKSLLLTSATEQFLDIHELDFLKNTPSFHIIEQLIAQKNTISLSEKHDPRFEKVNEISKKLRKISRHDKLIEEERGSEDLYIGYPIVKGKFSDGTVVRCPLLFFPIHLEATLSTQKNAGTDESLTEIWQIKLREEALSINRSFLLAYSYFNDIQLSDEFLDNSFEDFSKNALEFRTQLYEYLKSSPLNINFNQENFTNQLTFFEKITKTELEATERNGELKLYPQAVLGIFPQAGSFLVPDYQFLIDTLAQNEEKTVEHLFPNDVNPEHPVIREEQLLMPFEIDISQEVALREVKAGQSLVVQGPPGTGKSQLICNLVADFTARGKKVLVVCQKRAALDVVQERLTQVGMRDFVGNVHDFKNDRKALYQQIFDQIEQVDTYQKQNQSLDAIFIERNFTQQSRQIDKVSEELQSFKDALFAINESGVSIKELYLTSSANDSFVDLQEYYKYFNFTEIKDFVEKFKLYFAYQERLRGNEASEFWQNRLSFQHRQSSDIALITKTIKELSHFVQDFENQAKQILDKNLSFEALQKISPEKIKLQNLLNGIANDKVYKLLTRNLTERIRTNATKISGLEAEVGQLFAGQGIEITLPSTALLPLAGKISNAINVKENTFESIYWTLFSKEKKEIQHLAIANGLSIASDDLKKLHERILNRIALEKWWQENAYLFGKDFEKTIEDNQEPIWLRKGYRWFERHFQLLYQVAKAETILRSIKSVQLSEWFDCSWADFQAKVNFLIDKSTQLDEQISLWQSNLSPTQIKELANLQHGTLVIKYLQEYFDDMQELDALKANSSHTELAVIGLFDDEKNPYDSFLNSLKLAWIKDIETKNPILRGVSSLKIGQLESLLQDSLLQKQQLSKEILLLKLRTLSYQNLEKNRLQNIVTYRDLKHQVAKKRKLWAVRRLIATYSDEIFRLVPCWLASPETVSAIFPMETESPFFDLIIFDEASQCFAEQGIPALFRGKQVVIAGDSKQLQPNDLYRLKFENDDDDTPALEVDSLLDLACQYLPQTQLRGHYRSRSLDLIDFSNQYFYKNTLQLLPDFHEINKGEPAIQYLKVNGIWENNSNLEEAETIISLVQNLKKDFPQKSIGIVTFNFKQQGLIQDLLEAKYFSFDNTDITVAPIFVKNIENVQGDERDIIIFSIAYAPDVKGKLSMQFGSLNQQGGENRLNVAITRAKEKILIVSSIMPHQLHVEDTLNEGPKLLKSYLEYALLVSEGNYKPKPYFSTKYQADWLLKEQIAKDNQQHIKELPFADITVKTGEKYESLILTDDDLYYEHISPKETFAYIPAGLKAKGWSFERIYSRNFWKNT</sequence>
<protein>
    <submittedName>
        <fullName evidence="3">AAA domain-containing protein</fullName>
    </submittedName>
</protein>
<organism evidence="3 4">
    <name type="scientific">Arcicella aquatica</name>
    <dbReference type="NCBI Taxonomy" id="217141"/>
    <lineage>
        <taxon>Bacteria</taxon>
        <taxon>Pseudomonadati</taxon>
        <taxon>Bacteroidota</taxon>
        <taxon>Cytophagia</taxon>
        <taxon>Cytophagales</taxon>
        <taxon>Flectobacillaceae</taxon>
        <taxon>Arcicella</taxon>
    </lineage>
</organism>
<dbReference type="Pfam" id="PF13086">
    <property type="entry name" value="AAA_11"/>
    <property type="match status" value="2"/>
</dbReference>
<evidence type="ECO:0000313" key="4">
    <source>
        <dbReference type="Proteomes" id="UP001304671"/>
    </source>
</evidence>
<reference evidence="3 4" key="1">
    <citation type="submission" date="2023-12" db="EMBL/GenBank/DDBJ databases">
        <title>Novel species of the genus Arcicella isolated from rivers.</title>
        <authorList>
            <person name="Lu H."/>
        </authorList>
    </citation>
    <scope>NUCLEOTIDE SEQUENCE [LARGE SCALE GENOMIC DNA]</scope>
    <source>
        <strain evidence="3 4">LMG 21963</strain>
    </source>
</reference>
<gene>
    <name evidence="3" type="ORF">VB264_20360</name>
</gene>
<accession>A0ABU5QT20</accession>
<dbReference type="SUPFAM" id="SSF52540">
    <property type="entry name" value="P-loop containing nucleoside triphosphate hydrolases"/>
    <property type="match status" value="1"/>
</dbReference>
<proteinExistence type="predicted"/>
<feature type="domain" description="DNA2/NAM7 helicase helicase" evidence="1">
    <location>
        <begin position="961"/>
        <end position="999"/>
    </location>
</feature>
<dbReference type="PANTHER" id="PTHR10887:SF530">
    <property type="entry name" value="SUPERFAMILY I DNA HELICASES"/>
    <property type="match status" value="1"/>
</dbReference>
<comment type="caution">
    <text evidence="3">The sequence shown here is derived from an EMBL/GenBank/DDBJ whole genome shotgun (WGS) entry which is preliminary data.</text>
</comment>
<evidence type="ECO:0000259" key="1">
    <source>
        <dbReference type="Pfam" id="PF13086"/>
    </source>
</evidence>
<dbReference type="Gene3D" id="3.40.50.300">
    <property type="entry name" value="P-loop containing nucleotide triphosphate hydrolases"/>
    <property type="match status" value="3"/>
</dbReference>
<dbReference type="InterPro" id="IPR027417">
    <property type="entry name" value="P-loop_NTPase"/>
</dbReference>
<dbReference type="InterPro" id="IPR025103">
    <property type="entry name" value="DUF4011"/>
</dbReference>
<feature type="domain" description="DNA2/NAM7 helicase helicase" evidence="1">
    <location>
        <begin position="306"/>
        <end position="477"/>
    </location>
</feature>
<name>A0ABU5QT20_9BACT</name>
<dbReference type="PANTHER" id="PTHR10887">
    <property type="entry name" value="DNA2/NAM7 HELICASE FAMILY"/>
    <property type="match status" value="1"/>
</dbReference>
<evidence type="ECO:0000313" key="3">
    <source>
        <dbReference type="EMBL" id="MEA5260163.1"/>
    </source>
</evidence>
<dbReference type="RefSeq" id="WP_323252418.1">
    <property type="nucleotide sequence ID" value="NZ_JAYFUL010000046.1"/>
</dbReference>
<keyword evidence="4" id="KW-1185">Reference proteome</keyword>